<reference evidence="1 2" key="1">
    <citation type="submission" date="2016-03" db="EMBL/GenBank/DDBJ databases">
        <title>EvidentialGene: Evidence-directed Construction of Genes on Genomes.</title>
        <authorList>
            <person name="Gilbert D.G."/>
            <person name="Choi J.-H."/>
            <person name="Mockaitis K."/>
            <person name="Colbourne J."/>
            <person name="Pfrender M."/>
        </authorList>
    </citation>
    <scope>NUCLEOTIDE SEQUENCE [LARGE SCALE GENOMIC DNA]</scope>
    <source>
        <strain evidence="1 2">Xinb3</strain>
        <tissue evidence="1">Complete organism</tissue>
    </source>
</reference>
<feature type="non-terminal residue" evidence="1">
    <location>
        <position position="508"/>
    </location>
</feature>
<evidence type="ECO:0008006" key="3">
    <source>
        <dbReference type="Google" id="ProtNLM"/>
    </source>
</evidence>
<dbReference type="EMBL" id="LRGB01003066">
    <property type="protein sequence ID" value="KZS04768.1"/>
    <property type="molecule type" value="Genomic_DNA"/>
</dbReference>
<dbReference type="Proteomes" id="UP000076858">
    <property type="component" value="Unassembled WGS sequence"/>
</dbReference>
<feature type="non-terminal residue" evidence="1">
    <location>
        <position position="1"/>
    </location>
</feature>
<comment type="caution">
    <text evidence="1">The sequence shown here is derived from an EMBL/GenBank/DDBJ whole genome shotgun (WGS) entry which is preliminary data.</text>
</comment>
<name>A0A164M693_9CRUS</name>
<gene>
    <name evidence="1" type="ORF">APZ42_032214</name>
</gene>
<dbReference type="AlphaFoldDB" id="A0A164M693"/>
<keyword evidence="2" id="KW-1185">Reference proteome</keyword>
<evidence type="ECO:0000313" key="1">
    <source>
        <dbReference type="EMBL" id="KZS04768.1"/>
    </source>
</evidence>
<accession>A0A164M693</accession>
<sequence length="508" mass="57543">AMSNSVLTKKILNKSKSKPTSRKNFGCFICKVVVPGPYLKLVIHFKHVHCMKTSKRVSNPLICGQNSCSAQLMSFRSFRHHLLECEYFQGDNVTSRTAVPQIESMSENESIDGSVDVDFDVAEKPKVCEKQVQVAKLFLNLRTTFNVTNSALNFFSAEMTKILAEAAKSPLSLIENAFTNLNSQTKRSAFYIKNFGYKSPKHLLSLQQRRWANRFEKLCILERNQALIPNHMSYLKSTKLHQLAMFCFCLLNLPPCLMSQLAHIHPFAVCKTLDVVEDNFGFVLREFMKELEELESEEGMLLDISDMPNFRIRGTLVSVSADTKGAHEIGGFMSPSANKFCRLCLIHRSEINFKSNVDQLVLRDRNNYDQAVVASNERVCDISQSGIKYASLLNASRYFHFAENLNFDAMHDFLEGVAPFSIKLVLHAMATIYPELGVDAAFLNQRIENFQYSFNDLSNKPSAKFTDDNIKASVNYSTRQRAGQNFCLINMFALLVGDKISEGNIHFT</sequence>
<proteinExistence type="predicted"/>
<dbReference type="OrthoDB" id="6780149at2759"/>
<protein>
    <recommendedName>
        <fullName evidence="3">C2H2-type domain-containing protein</fullName>
    </recommendedName>
</protein>
<evidence type="ECO:0000313" key="2">
    <source>
        <dbReference type="Proteomes" id="UP000076858"/>
    </source>
</evidence>
<organism evidence="1 2">
    <name type="scientific">Daphnia magna</name>
    <dbReference type="NCBI Taxonomy" id="35525"/>
    <lineage>
        <taxon>Eukaryota</taxon>
        <taxon>Metazoa</taxon>
        <taxon>Ecdysozoa</taxon>
        <taxon>Arthropoda</taxon>
        <taxon>Crustacea</taxon>
        <taxon>Branchiopoda</taxon>
        <taxon>Diplostraca</taxon>
        <taxon>Cladocera</taxon>
        <taxon>Anomopoda</taxon>
        <taxon>Daphniidae</taxon>
        <taxon>Daphnia</taxon>
    </lineage>
</organism>
<dbReference type="STRING" id="35525.A0A164M693"/>